<dbReference type="EMBL" id="AUSV01000051">
    <property type="protein sequence ID" value="ESP92506.1"/>
    <property type="molecule type" value="Genomic_DNA"/>
</dbReference>
<sequence>MSEDSNENPKENKDLLDEAFESGSGSKVARFALSVLGGLVPFAGGAIGGAAGAWSESESEKFKNLLHAWLKMQQEEVEEIGQTLFEVMERLDQSDEKIRERIESKEYLSLVKKCFRDWAAAESEEKRVLIRNLLANSASCKLTSDGVVRLFIEWIENFSEAHFAVIREVFTHQNITRYGMWRNIHGESVREDSAEADLFKLIIHDLSIGHVIRQYRPVDYHGNFIKQPAQKRQKGYSSNTMKSAFDNEKQYVLTELGKQFVHYTMNEIVGKLNYQENA</sequence>
<organism evidence="1 2">
    <name type="scientific">Pseudoalteromonas luteoviolacea (strain 2ta16)</name>
    <dbReference type="NCBI Taxonomy" id="1353533"/>
    <lineage>
        <taxon>Bacteria</taxon>
        <taxon>Pseudomonadati</taxon>
        <taxon>Pseudomonadota</taxon>
        <taxon>Gammaproteobacteria</taxon>
        <taxon>Alteromonadales</taxon>
        <taxon>Pseudoalteromonadaceae</taxon>
        <taxon>Pseudoalteromonas</taxon>
    </lineage>
</organism>
<evidence type="ECO:0000313" key="2">
    <source>
        <dbReference type="Proteomes" id="UP000017820"/>
    </source>
</evidence>
<gene>
    <name evidence="1" type="ORF">PL2TA16_04315</name>
</gene>
<dbReference type="PATRIC" id="fig|1353533.3.peg.3268"/>
<protein>
    <recommendedName>
        <fullName evidence="3">DUF4393 domain-containing protein</fullName>
    </recommendedName>
</protein>
<dbReference type="RefSeq" id="WP_023400137.1">
    <property type="nucleotide sequence ID" value="NZ_AUSV01000051.1"/>
</dbReference>
<evidence type="ECO:0008006" key="3">
    <source>
        <dbReference type="Google" id="ProtNLM"/>
    </source>
</evidence>
<name>V4H4U9_PSEL2</name>
<dbReference type="GeneID" id="29923139"/>
<accession>V4H4U9</accession>
<reference evidence="1 2" key="1">
    <citation type="submission" date="2013-07" db="EMBL/GenBank/DDBJ databases">
        <title>Draft genome sequence of Pseudoalteromonas luteoviolacea 2ta16.</title>
        <authorList>
            <person name="Allen E.E."/>
            <person name="Azam F."/>
            <person name="Podell S."/>
        </authorList>
    </citation>
    <scope>NUCLEOTIDE SEQUENCE [LARGE SCALE GENOMIC DNA]</scope>
    <source>
        <strain evidence="1 2">2ta16</strain>
    </source>
</reference>
<evidence type="ECO:0000313" key="1">
    <source>
        <dbReference type="EMBL" id="ESP92506.1"/>
    </source>
</evidence>
<dbReference type="Proteomes" id="UP000017820">
    <property type="component" value="Unassembled WGS sequence"/>
</dbReference>
<dbReference type="AlphaFoldDB" id="V4H4U9"/>
<comment type="caution">
    <text evidence="1">The sequence shown here is derived from an EMBL/GenBank/DDBJ whole genome shotgun (WGS) entry which is preliminary data.</text>
</comment>
<proteinExistence type="predicted"/>